<evidence type="ECO:0008006" key="5">
    <source>
        <dbReference type="Google" id="ProtNLM"/>
    </source>
</evidence>
<gene>
    <name evidence="3" type="ordered locus">Cyan7822_5304</name>
</gene>
<name>E0U729_GLOV7</name>
<keyword evidence="2" id="KW-0472">Membrane</keyword>
<dbReference type="STRING" id="497965.Cyan7822_5304"/>
<evidence type="ECO:0000313" key="3">
    <source>
        <dbReference type="EMBL" id="ADN17185.1"/>
    </source>
</evidence>
<keyword evidence="2" id="KW-0812">Transmembrane</keyword>
<dbReference type="RefSeq" id="WP_013325223.1">
    <property type="nucleotide sequence ID" value="NC_014501.1"/>
</dbReference>
<feature type="transmembrane region" description="Helical" evidence="2">
    <location>
        <begin position="12"/>
        <end position="32"/>
    </location>
</feature>
<dbReference type="Pfam" id="PF02325">
    <property type="entry name" value="CCB3_YggT"/>
    <property type="match status" value="1"/>
</dbReference>
<dbReference type="OrthoDB" id="47652at2"/>
<evidence type="ECO:0000313" key="4">
    <source>
        <dbReference type="Proteomes" id="UP000008206"/>
    </source>
</evidence>
<dbReference type="GO" id="GO:0016020">
    <property type="term" value="C:membrane"/>
    <property type="evidence" value="ECO:0007669"/>
    <property type="project" value="InterPro"/>
</dbReference>
<evidence type="ECO:0000256" key="2">
    <source>
        <dbReference type="SAM" id="Phobius"/>
    </source>
</evidence>
<proteinExistence type="inferred from homology"/>
<dbReference type="AlphaFoldDB" id="E0U729"/>
<dbReference type="PANTHER" id="PTHR33219">
    <property type="entry name" value="YLMG HOMOLOG PROTEIN 2, CHLOROPLASTIC"/>
    <property type="match status" value="1"/>
</dbReference>
<reference evidence="4" key="1">
    <citation type="journal article" date="2011" name="MBio">
        <title>Novel metabolic attributes of the genus Cyanothece, comprising a group of unicellular nitrogen-fixing Cyanobacteria.</title>
        <authorList>
            <person name="Bandyopadhyay A."/>
            <person name="Elvitigala T."/>
            <person name="Welsh E."/>
            <person name="Stockel J."/>
            <person name="Liberton M."/>
            <person name="Min H."/>
            <person name="Sherman L.A."/>
            <person name="Pakrasi H.B."/>
        </authorList>
    </citation>
    <scope>NUCLEOTIDE SEQUENCE [LARGE SCALE GENOMIC DNA]</scope>
    <source>
        <strain evidence="4">PCC 7822</strain>
    </source>
</reference>
<dbReference type="Proteomes" id="UP000008206">
    <property type="component" value="Chromosome"/>
</dbReference>
<dbReference type="PANTHER" id="PTHR33219:SF14">
    <property type="entry name" value="PROTEIN COFACTOR ASSEMBLY OF COMPLEX C SUBUNIT B CCB3, CHLOROPLASTIC-RELATED"/>
    <property type="match status" value="1"/>
</dbReference>
<organism evidence="3 4">
    <name type="scientific">Gloeothece verrucosa (strain PCC 7822)</name>
    <name type="common">Cyanothece sp. (strain PCC 7822)</name>
    <dbReference type="NCBI Taxonomy" id="497965"/>
    <lineage>
        <taxon>Bacteria</taxon>
        <taxon>Bacillati</taxon>
        <taxon>Cyanobacteriota</taxon>
        <taxon>Cyanophyceae</taxon>
        <taxon>Oscillatoriophycideae</taxon>
        <taxon>Chroococcales</taxon>
        <taxon>Aphanothecaceae</taxon>
        <taxon>Gloeothece</taxon>
        <taxon>Gloeothece verrucosa</taxon>
    </lineage>
</organism>
<dbReference type="eggNOG" id="COG0762">
    <property type="taxonomic scope" value="Bacteria"/>
</dbReference>
<keyword evidence="2" id="KW-1133">Transmembrane helix</keyword>
<sequence>MSSEILFFLGTILLRFLQIYSLVLIVRILLTWFQGADWAYQIMSFLSPITDPYLNIFRSFIPPLGGIDFSPILAIFLLQILQSLVESFAYGSQSVSAMF</sequence>
<comment type="similarity">
    <text evidence="1">Belongs to the YggT family.</text>
</comment>
<evidence type="ECO:0000256" key="1">
    <source>
        <dbReference type="ARBA" id="ARBA00010894"/>
    </source>
</evidence>
<keyword evidence="4" id="KW-1185">Reference proteome</keyword>
<dbReference type="HOGENOM" id="CLU_136788_4_0_3"/>
<dbReference type="KEGG" id="cyj:Cyan7822_5304"/>
<protein>
    <recommendedName>
        <fullName evidence="5">YggT family protein</fullName>
    </recommendedName>
</protein>
<accession>E0U729</accession>
<dbReference type="EMBL" id="CP002198">
    <property type="protein sequence ID" value="ADN17185.1"/>
    <property type="molecule type" value="Genomic_DNA"/>
</dbReference>
<dbReference type="InterPro" id="IPR003425">
    <property type="entry name" value="CCB3/YggT"/>
</dbReference>